<dbReference type="Proteomes" id="UP000267251">
    <property type="component" value="Unassembled WGS sequence"/>
</dbReference>
<proteinExistence type="predicted"/>
<evidence type="ECO:0000313" key="3">
    <source>
        <dbReference type="EMBL" id="RKP11641.1"/>
    </source>
</evidence>
<evidence type="ECO:0000256" key="2">
    <source>
        <dbReference type="SAM" id="SignalP"/>
    </source>
</evidence>
<feature type="chain" id="PRO_5020259026" evidence="2">
    <location>
        <begin position="17"/>
        <end position="269"/>
    </location>
</feature>
<feature type="compositionally biased region" description="Polar residues" evidence="1">
    <location>
        <begin position="68"/>
        <end position="77"/>
    </location>
</feature>
<reference evidence="4" key="1">
    <citation type="journal article" date="2018" name="Nat. Microbiol.">
        <title>Leveraging single-cell genomics to expand the fungal tree of life.</title>
        <authorList>
            <person name="Ahrendt S.R."/>
            <person name="Quandt C.A."/>
            <person name="Ciobanu D."/>
            <person name="Clum A."/>
            <person name="Salamov A."/>
            <person name="Andreopoulos B."/>
            <person name="Cheng J.F."/>
            <person name="Woyke T."/>
            <person name="Pelin A."/>
            <person name="Henrissat B."/>
            <person name="Reynolds N.K."/>
            <person name="Benny G.L."/>
            <person name="Smith M.E."/>
            <person name="James T.Y."/>
            <person name="Grigoriev I.V."/>
        </authorList>
    </citation>
    <scope>NUCLEOTIDE SEQUENCE [LARGE SCALE GENOMIC DNA]</scope>
</reference>
<sequence length="269" mass="27935">MKLTSILLVSAMLAMALTIAATPAPKEKDAGNNEAGDTGSGDDGSGSLSGAEGSEHNDEKLKSKSEENTAAVSPNSITTTATASPADDADTVITSSDGLVEGMPIGGYDRSLILASLANTVDGRGAADCFIYGSGSYQDVCATGYKCKSFKKDDGSGTKKYGMAGTCIGMVDTSKDLKSELQDTINKSSTGDIYDKDGVPLDGYVRHWVLAALENTVEGDGSTDCTIDSKNPCGEDEKCKPMRMIPFVNGRGTYSISGTCVKKLDKTKP</sequence>
<gene>
    <name evidence="3" type="ORF">BJ684DRAFT_21783</name>
</gene>
<dbReference type="AlphaFoldDB" id="A0A4P9Y0S4"/>
<protein>
    <submittedName>
        <fullName evidence="3">Uncharacterized protein</fullName>
    </submittedName>
</protein>
<keyword evidence="2" id="KW-0732">Signal</keyword>
<evidence type="ECO:0000256" key="1">
    <source>
        <dbReference type="SAM" id="MobiDB-lite"/>
    </source>
</evidence>
<feature type="compositionally biased region" description="Basic and acidic residues" evidence="1">
    <location>
        <begin position="53"/>
        <end position="67"/>
    </location>
</feature>
<accession>A0A4P9Y0S4</accession>
<name>A0A4P9Y0S4_9FUNG</name>
<keyword evidence="4" id="KW-1185">Reference proteome</keyword>
<evidence type="ECO:0000313" key="4">
    <source>
        <dbReference type="Proteomes" id="UP000267251"/>
    </source>
</evidence>
<feature type="signal peptide" evidence="2">
    <location>
        <begin position="1"/>
        <end position="16"/>
    </location>
</feature>
<organism evidence="3 4">
    <name type="scientific">Piptocephalis cylindrospora</name>
    <dbReference type="NCBI Taxonomy" id="1907219"/>
    <lineage>
        <taxon>Eukaryota</taxon>
        <taxon>Fungi</taxon>
        <taxon>Fungi incertae sedis</taxon>
        <taxon>Zoopagomycota</taxon>
        <taxon>Zoopagomycotina</taxon>
        <taxon>Zoopagomycetes</taxon>
        <taxon>Zoopagales</taxon>
        <taxon>Piptocephalidaceae</taxon>
        <taxon>Piptocephalis</taxon>
    </lineage>
</organism>
<feature type="region of interest" description="Disordered" evidence="1">
    <location>
        <begin position="23"/>
        <end position="90"/>
    </location>
</feature>
<dbReference type="EMBL" id="KZ988751">
    <property type="protein sequence ID" value="RKP11641.1"/>
    <property type="molecule type" value="Genomic_DNA"/>
</dbReference>